<dbReference type="PANTHER" id="PTHR12461:SF105">
    <property type="entry name" value="HYPOXIA-INDUCIBLE FACTOR 1-ALPHA INHIBITOR"/>
    <property type="match status" value="1"/>
</dbReference>
<comment type="caution">
    <text evidence="2">The sequence shown here is derived from an EMBL/GenBank/DDBJ whole genome shotgun (WGS) entry which is preliminary data.</text>
</comment>
<dbReference type="Proteomes" id="UP001274830">
    <property type="component" value="Unassembled WGS sequence"/>
</dbReference>
<dbReference type="InterPro" id="IPR003347">
    <property type="entry name" value="JmjC_dom"/>
</dbReference>
<gene>
    <name evidence="2" type="ORF">LTR78_007618</name>
</gene>
<dbReference type="AlphaFoldDB" id="A0AAE0TRM9"/>
<evidence type="ECO:0000313" key="2">
    <source>
        <dbReference type="EMBL" id="KAK3672567.1"/>
    </source>
</evidence>
<feature type="domain" description="JmjC" evidence="1">
    <location>
        <begin position="168"/>
        <end position="320"/>
    </location>
</feature>
<organism evidence="2 3">
    <name type="scientific">Recurvomyces mirabilis</name>
    <dbReference type="NCBI Taxonomy" id="574656"/>
    <lineage>
        <taxon>Eukaryota</taxon>
        <taxon>Fungi</taxon>
        <taxon>Dikarya</taxon>
        <taxon>Ascomycota</taxon>
        <taxon>Pezizomycotina</taxon>
        <taxon>Dothideomycetes</taxon>
        <taxon>Dothideomycetidae</taxon>
        <taxon>Mycosphaerellales</taxon>
        <taxon>Teratosphaeriaceae</taxon>
        <taxon>Recurvomyces</taxon>
    </lineage>
</organism>
<dbReference type="Pfam" id="PF13621">
    <property type="entry name" value="Cupin_8"/>
    <property type="match status" value="1"/>
</dbReference>
<dbReference type="PROSITE" id="PS51184">
    <property type="entry name" value="JMJC"/>
    <property type="match status" value="1"/>
</dbReference>
<dbReference type="EMBL" id="JAUTXT010000032">
    <property type="protein sequence ID" value="KAK3672567.1"/>
    <property type="molecule type" value="Genomic_DNA"/>
</dbReference>
<dbReference type="PANTHER" id="PTHR12461">
    <property type="entry name" value="HYPOXIA-INDUCIBLE FACTOR 1 ALPHA INHIBITOR-RELATED"/>
    <property type="match status" value="1"/>
</dbReference>
<keyword evidence="3" id="KW-1185">Reference proteome</keyword>
<proteinExistence type="predicted"/>
<dbReference type="InterPro" id="IPR041667">
    <property type="entry name" value="Cupin_8"/>
</dbReference>
<evidence type="ECO:0000313" key="3">
    <source>
        <dbReference type="Proteomes" id="UP001274830"/>
    </source>
</evidence>
<evidence type="ECO:0000259" key="1">
    <source>
        <dbReference type="PROSITE" id="PS51184"/>
    </source>
</evidence>
<sequence length="320" mass="35308">MLLAKIRIAGIGRCRTYGTERGLRPVPVLPDANIETFRNEAFLPALPVLLPRSTFGNLPAVQKWFERDDEKGAPVTLNRSYLSGFGSTIVPLEISSNHQFNRIEQSFSFFLECVQSSQSRHQSRPNRYFSAYVPGARAIKKTATSNDFFSAAAITPPTAKIYLAQAPIYDLPQALRDDLPTPELVLKAGKGDVYDSSIWLGQAPTYTPLHRDPNPNLFVQLAGTKVVRLFKPDAGRAVFAKVQEKIGGSASATLRGEEMMQGAEKQALEQEVWGSSEVSLTSAYETIVERGGGLFIPKGWWHSIKGVGTGMTGSVNWWFR</sequence>
<dbReference type="SUPFAM" id="SSF51197">
    <property type="entry name" value="Clavaminate synthase-like"/>
    <property type="match status" value="1"/>
</dbReference>
<protein>
    <recommendedName>
        <fullName evidence="1">JmjC domain-containing protein</fullName>
    </recommendedName>
</protein>
<dbReference type="Gene3D" id="2.60.120.650">
    <property type="entry name" value="Cupin"/>
    <property type="match status" value="1"/>
</dbReference>
<name>A0AAE0TRM9_9PEZI</name>
<reference evidence="2" key="1">
    <citation type="submission" date="2023-07" db="EMBL/GenBank/DDBJ databases">
        <title>Black Yeasts Isolated from many extreme environments.</title>
        <authorList>
            <person name="Coleine C."/>
            <person name="Stajich J.E."/>
            <person name="Selbmann L."/>
        </authorList>
    </citation>
    <scope>NUCLEOTIDE SEQUENCE</scope>
    <source>
        <strain evidence="2">CCFEE 5485</strain>
    </source>
</reference>
<accession>A0AAE0TRM9</accession>